<dbReference type="Proteomes" id="UP001299068">
    <property type="component" value="Unassembled WGS sequence"/>
</dbReference>
<keyword evidence="2" id="KW-1185">Reference proteome</keyword>
<accession>A0ABS7KUX9</accession>
<dbReference type="EMBL" id="JAIKTU010000003">
    <property type="protein sequence ID" value="MBY0754616.1"/>
    <property type="molecule type" value="Genomic_DNA"/>
</dbReference>
<dbReference type="RefSeq" id="WP_221859404.1">
    <property type="nucleotide sequence ID" value="NZ_JAIKTU010000003.1"/>
</dbReference>
<sequence>MRDNYNSFNFWTNNVNEHKAIRGHAFTNELPTSKSVYIHALIFSNKNGIENIYSYFSNPRVLLGYIQHSFCQKAFYKWAYGTEKLVMKIPAVSTCDLINNLLKKNKISKEEAKIMKEQYTFLSNLWDKDDSEIITELVKFAKEFNKVWVGDNKQFLYIKVFKTAKDLGEFIDDSIRMTNKEEEFK</sequence>
<comment type="caution">
    <text evidence="1">The sequence shown here is derived from an EMBL/GenBank/DDBJ whole genome shotgun (WGS) entry which is preliminary data.</text>
</comment>
<organism evidence="1 2">
    <name type="scientific">Clostridium sardiniense</name>
    <name type="common">Clostridium absonum</name>
    <dbReference type="NCBI Taxonomy" id="29369"/>
    <lineage>
        <taxon>Bacteria</taxon>
        <taxon>Bacillati</taxon>
        <taxon>Bacillota</taxon>
        <taxon>Clostridia</taxon>
        <taxon>Eubacteriales</taxon>
        <taxon>Clostridiaceae</taxon>
        <taxon>Clostridium</taxon>
    </lineage>
</organism>
<name>A0ABS7KUX9_CLOSR</name>
<proteinExistence type="predicted"/>
<evidence type="ECO:0000313" key="2">
    <source>
        <dbReference type="Proteomes" id="UP001299068"/>
    </source>
</evidence>
<reference evidence="1 2" key="1">
    <citation type="journal article" date="2021" name="Cell Host Microbe">
        <title>in vivo commensal control of Clostridioides difficile virulence.</title>
        <authorList>
            <person name="Girinathan B.P."/>
            <person name="Dibenedetto N."/>
            <person name="Worley J.N."/>
            <person name="Peltier J."/>
            <person name="Arrieta-Ortiz M.L."/>
            <person name="Rupa Christinal Immanuel S."/>
            <person name="Lavin R."/>
            <person name="Delaney M.L."/>
            <person name="Cummins C."/>
            <person name="Hoffmann M."/>
            <person name="Luo Y."/>
            <person name="Gonzalez-Escalona N."/>
            <person name="Allard M."/>
            <person name="Onderdonk A.B."/>
            <person name="Gerber G.K."/>
            <person name="Sonenshein A.L."/>
            <person name="Baliga N."/>
            <person name="Dupuy B."/>
            <person name="Bry L."/>
        </authorList>
    </citation>
    <scope>NUCLEOTIDE SEQUENCE [LARGE SCALE GENOMIC DNA]</scope>
    <source>
        <strain evidence="1 2">DSM 599</strain>
    </source>
</reference>
<protein>
    <submittedName>
        <fullName evidence="1">Uncharacterized protein</fullName>
    </submittedName>
</protein>
<evidence type="ECO:0000313" key="1">
    <source>
        <dbReference type="EMBL" id="MBY0754616.1"/>
    </source>
</evidence>
<gene>
    <name evidence="1" type="ORF">K5V21_04005</name>
</gene>